<dbReference type="GO" id="GO:0020037">
    <property type="term" value="F:heme binding"/>
    <property type="evidence" value="ECO:0007669"/>
    <property type="project" value="InterPro"/>
</dbReference>
<dbReference type="PRINTS" id="PR00385">
    <property type="entry name" value="P450"/>
</dbReference>
<keyword evidence="2" id="KW-0349">Heme</keyword>
<dbReference type="PANTHER" id="PTHR24305">
    <property type="entry name" value="CYTOCHROME P450"/>
    <property type="match status" value="1"/>
</dbReference>
<comment type="cofactor">
    <cofactor evidence="2">
        <name>heme</name>
        <dbReference type="ChEBI" id="CHEBI:30413"/>
    </cofactor>
</comment>
<keyword evidence="4" id="KW-1185">Reference proteome</keyword>
<organism evidence="3 4">
    <name type="scientific">Amylocarpus encephaloides</name>
    <dbReference type="NCBI Taxonomy" id="45428"/>
    <lineage>
        <taxon>Eukaryota</taxon>
        <taxon>Fungi</taxon>
        <taxon>Dikarya</taxon>
        <taxon>Ascomycota</taxon>
        <taxon>Pezizomycotina</taxon>
        <taxon>Leotiomycetes</taxon>
        <taxon>Helotiales</taxon>
        <taxon>Helotiales incertae sedis</taxon>
        <taxon>Amylocarpus</taxon>
    </lineage>
</organism>
<name>A0A9P8C013_9HELO</name>
<dbReference type="InterPro" id="IPR036396">
    <property type="entry name" value="Cyt_P450_sf"/>
</dbReference>
<dbReference type="GO" id="GO:0005506">
    <property type="term" value="F:iron ion binding"/>
    <property type="evidence" value="ECO:0007669"/>
    <property type="project" value="InterPro"/>
</dbReference>
<keyword evidence="2" id="KW-0479">Metal-binding</keyword>
<dbReference type="AlphaFoldDB" id="A0A9P8C013"/>
<evidence type="ECO:0000256" key="1">
    <source>
        <dbReference type="ARBA" id="ARBA00010617"/>
    </source>
</evidence>
<dbReference type="Pfam" id="PF00067">
    <property type="entry name" value="p450"/>
    <property type="match status" value="1"/>
</dbReference>
<dbReference type="GO" id="GO:0016705">
    <property type="term" value="F:oxidoreductase activity, acting on paired donors, with incorporation or reduction of molecular oxygen"/>
    <property type="evidence" value="ECO:0007669"/>
    <property type="project" value="InterPro"/>
</dbReference>
<dbReference type="SUPFAM" id="SSF48264">
    <property type="entry name" value="Cytochrome P450"/>
    <property type="match status" value="1"/>
</dbReference>
<dbReference type="EMBL" id="MU251921">
    <property type="protein sequence ID" value="KAG9228522.1"/>
    <property type="molecule type" value="Genomic_DNA"/>
</dbReference>
<dbReference type="Gene3D" id="1.10.630.10">
    <property type="entry name" value="Cytochrome P450"/>
    <property type="match status" value="1"/>
</dbReference>
<dbReference type="OrthoDB" id="1470350at2759"/>
<dbReference type="PANTHER" id="PTHR24305:SF166">
    <property type="entry name" value="CYTOCHROME P450 12A4, MITOCHONDRIAL-RELATED"/>
    <property type="match status" value="1"/>
</dbReference>
<proteinExistence type="inferred from homology"/>
<dbReference type="InterPro" id="IPR050121">
    <property type="entry name" value="Cytochrome_P450_monoxygenase"/>
</dbReference>
<dbReference type="PRINTS" id="PR00463">
    <property type="entry name" value="EP450I"/>
</dbReference>
<gene>
    <name evidence="3" type="ORF">BJ875DRAFT_477279</name>
</gene>
<dbReference type="GO" id="GO:0004497">
    <property type="term" value="F:monooxygenase activity"/>
    <property type="evidence" value="ECO:0007669"/>
    <property type="project" value="InterPro"/>
</dbReference>
<comment type="similarity">
    <text evidence="1">Belongs to the cytochrome P450 family.</text>
</comment>
<sequence length="597" mass="66760">MLEYVSLIALSLPAIWIGHHVLSYLISLYQFQKFGASSPVPSITVYTPRDSFATWLLSPWVAPFFESLPPRLGHWFSFVKRDFSWWKKEDFPLPELGDLYWNVGPGGAQLWSSSADINAQILQRKNDFVKNIEDYYALNIYGVNVVSTEGAVWQRHRKITGPPFNEKNSSLVFEETLSQAKSMLASFTQNLDGSEADPGREPIVEDLARWTMTLTLNVISSASLAIKAVWPASSVASSTSNLVNDEERPTKPETEDGLPFQKSFDSVMTNVRILVALWSLPSLLLDYLPIKYFQEILKSSDDFLGYMHTLIGEHKAKIDAESDDDSAGSADLLSSIVRGSTGNKSASLSEEEMIGNIFIFVLAGHETTASTLQTALILLACEPEMQKEVRKEIGAIWDGKEEGEDLRYENYPKMRTIMALMLETLRLYPPVVQLPKFTITPQTVTHNSQTVDIPANSRVSIDVVSTHRSPKYWNQSPSQSRHTFAPSRWLMPSSYVQPPDTSNESPAHENLLCPKKGAFIAFSSGFRGCLGKKFAQVEFCVVVATLLRHYSVVLVGEKGESWEEAKRKALGALDDRRTGVAMRLNGKVKVRFVRSGK</sequence>
<evidence type="ECO:0000313" key="3">
    <source>
        <dbReference type="EMBL" id="KAG9228522.1"/>
    </source>
</evidence>
<evidence type="ECO:0000313" key="4">
    <source>
        <dbReference type="Proteomes" id="UP000824998"/>
    </source>
</evidence>
<keyword evidence="2" id="KW-0408">Iron</keyword>
<accession>A0A9P8C013</accession>
<comment type="caution">
    <text evidence="3">The sequence shown here is derived from an EMBL/GenBank/DDBJ whole genome shotgun (WGS) entry which is preliminary data.</text>
</comment>
<dbReference type="Proteomes" id="UP000824998">
    <property type="component" value="Unassembled WGS sequence"/>
</dbReference>
<dbReference type="InterPro" id="IPR002401">
    <property type="entry name" value="Cyt_P450_E_grp-I"/>
</dbReference>
<reference evidence="3" key="1">
    <citation type="journal article" date="2021" name="IMA Fungus">
        <title>Genomic characterization of three marine fungi, including Emericellopsis atlantica sp. nov. with signatures of a generalist lifestyle and marine biomass degradation.</title>
        <authorList>
            <person name="Hagestad O.C."/>
            <person name="Hou L."/>
            <person name="Andersen J.H."/>
            <person name="Hansen E.H."/>
            <person name="Altermark B."/>
            <person name="Li C."/>
            <person name="Kuhnert E."/>
            <person name="Cox R.J."/>
            <person name="Crous P.W."/>
            <person name="Spatafora J.W."/>
            <person name="Lail K."/>
            <person name="Amirebrahimi M."/>
            <person name="Lipzen A."/>
            <person name="Pangilinan J."/>
            <person name="Andreopoulos W."/>
            <person name="Hayes R.D."/>
            <person name="Ng V."/>
            <person name="Grigoriev I.V."/>
            <person name="Jackson S.A."/>
            <person name="Sutton T.D.S."/>
            <person name="Dobson A.D.W."/>
            <person name="Rama T."/>
        </authorList>
    </citation>
    <scope>NUCLEOTIDE SEQUENCE</scope>
    <source>
        <strain evidence="3">TRa018bII</strain>
    </source>
</reference>
<evidence type="ECO:0000256" key="2">
    <source>
        <dbReference type="PIRSR" id="PIRSR602401-1"/>
    </source>
</evidence>
<protein>
    <submittedName>
        <fullName evidence="3">Cytochrome P450</fullName>
    </submittedName>
</protein>
<dbReference type="InterPro" id="IPR001128">
    <property type="entry name" value="Cyt_P450"/>
</dbReference>
<feature type="binding site" description="axial binding residue" evidence="2">
    <location>
        <position position="529"/>
    </location>
    <ligand>
        <name>heme</name>
        <dbReference type="ChEBI" id="CHEBI:30413"/>
    </ligand>
    <ligandPart>
        <name>Fe</name>
        <dbReference type="ChEBI" id="CHEBI:18248"/>
    </ligandPart>
</feature>